<dbReference type="PIRSF" id="PIRSF006293">
    <property type="entry name" value="ExsB"/>
    <property type="match status" value="1"/>
</dbReference>
<gene>
    <name evidence="16" type="primary">queC</name>
    <name evidence="17" type="ORF">VP02_24090</name>
</gene>
<dbReference type="EC" id="6.3.4.20" evidence="10 16"/>
<dbReference type="InterPro" id="IPR014729">
    <property type="entry name" value="Rossmann-like_a/b/a_fold"/>
</dbReference>
<dbReference type="FunFam" id="3.40.50.620:FF:000017">
    <property type="entry name" value="7-cyano-7-deazaguanine synthase"/>
    <property type="match status" value="1"/>
</dbReference>
<dbReference type="NCBIfam" id="NF008317">
    <property type="entry name" value="PRK11106.1"/>
    <property type="match status" value="1"/>
</dbReference>
<evidence type="ECO:0000256" key="12">
    <source>
        <dbReference type="ARBA" id="ARBA00069440"/>
    </source>
</evidence>
<dbReference type="Pfam" id="PF06508">
    <property type="entry name" value="QueC"/>
    <property type="match status" value="1"/>
</dbReference>
<name>A0A0F4XJ49_9PSED</name>
<feature type="binding site" evidence="16">
    <location>
        <begin position="12"/>
        <end position="22"/>
    </location>
    <ligand>
        <name>ATP</name>
        <dbReference type="ChEBI" id="CHEBI:30616"/>
    </ligand>
</feature>
<evidence type="ECO:0000256" key="2">
    <source>
        <dbReference type="ARBA" id="ARBA00022598"/>
    </source>
</evidence>
<dbReference type="PANTHER" id="PTHR42914:SF1">
    <property type="entry name" value="7-CYANO-7-DEAZAGUANINE SYNTHASE"/>
    <property type="match status" value="1"/>
</dbReference>
<dbReference type="Proteomes" id="UP000033662">
    <property type="component" value="Unassembled WGS sequence"/>
</dbReference>
<keyword evidence="2 16" id="KW-0436">Ligase</keyword>
<evidence type="ECO:0000313" key="17">
    <source>
        <dbReference type="EMBL" id="KKA05248.1"/>
    </source>
</evidence>
<evidence type="ECO:0000256" key="4">
    <source>
        <dbReference type="ARBA" id="ARBA00022741"/>
    </source>
</evidence>
<proteinExistence type="inferred from homology"/>
<comment type="function">
    <text evidence="8 16">Catalyzes the ATP-dependent conversion of 7-carboxy-7-deazaguanine (CDG) to 7-cyano-7-deazaguanine (preQ(0)).</text>
</comment>
<dbReference type="UniPathway" id="UPA00391"/>
<dbReference type="GO" id="GO:0016879">
    <property type="term" value="F:ligase activity, forming carbon-nitrogen bonds"/>
    <property type="evidence" value="ECO:0007669"/>
    <property type="project" value="UniProtKB-UniRule"/>
</dbReference>
<evidence type="ECO:0000256" key="8">
    <source>
        <dbReference type="ARBA" id="ARBA00037768"/>
    </source>
</evidence>
<dbReference type="HAMAP" id="MF_01633">
    <property type="entry name" value="QueC"/>
    <property type="match status" value="1"/>
</dbReference>
<feature type="binding site" evidence="16">
    <location>
        <position position="204"/>
    </location>
    <ligand>
        <name>Zn(2+)</name>
        <dbReference type="ChEBI" id="CHEBI:29105"/>
    </ligand>
</feature>
<comment type="cofactor">
    <cofactor evidence="16">
        <name>Zn(2+)</name>
        <dbReference type="ChEBI" id="CHEBI:29105"/>
    </cofactor>
    <text evidence="16">Binds 1 zinc ion per subunit.</text>
</comment>
<keyword evidence="4 16" id="KW-0547">Nucleotide-binding</keyword>
<dbReference type="EMBL" id="JZXC01000029">
    <property type="protein sequence ID" value="KKA05248.1"/>
    <property type="molecule type" value="Genomic_DNA"/>
</dbReference>
<dbReference type="GO" id="GO:0008616">
    <property type="term" value="P:tRNA queuosine(34) biosynthetic process"/>
    <property type="evidence" value="ECO:0007669"/>
    <property type="project" value="UniProtKB-UniRule"/>
</dbReference>
<keyword evidence="3 16" id="KW-0479">Metal-binding</keyword>
<keyword evidence="7 16" id="KW-0067">ATP-binding</keyword>
<dbReference type="CDD" id="cd01995">
    <property type="entry name" value="QueC-like"/>
    <property type="match status" value="1"/>
</dbReference>
<evidence type="ECO:0000256" key="7">
    <source>
        <dbReference type="ARBA" id="ARBA00022840"/>
    </source>
</evidence>
<evidence type="ECO:0000256" key="1">
    <source>
        <dbReference type="ARBA" id="ARBA00005061"/>
    </source>
</evidence>
<reference evidence="17 18" key="1">
    <citation type="submission" date="2015-03" db="EMBL/GenBank/DDBJ databases">
        <title>Pseudomonas fluorescens 1855-344 Genome sequencing and assembly.</title>
        <authorList>
            <person name="Eng W.W.H."/>
            <person name="Gan H.M."/>
            <person name="Savka M.A."/>
        </authorList>
    </citation>
    <scope>NUCLEOTIDE SEQUENCE [LARGE SCALE GENOMIC DNA]</scope>
    <source>
        <strain evidence="17 18">1855-344</strain>
    </source>
</reference>
<dbReference type="SUPFAM" id="SSF52402">
    <property type="entry name" value="Adenine nucleotide alpha hydrolases-like"/>
    <property type="match status" value="1"/>
</dbReference>
<evidence type="ECO:0000256" key="16">
    <source>
        <dbReference type="HAMAP-Rule" id="MF_01633"/>
    </source>
</evidence>
<keyword evidence="6 16" id="KW-0862">Zinc</keyword>
<feature type="binding site" evidence="16">
    <location>
        <position position="192"/>
    </location>
    <ligand>
        <name>Zn(2+)</name>
        <dbReference type="ChEBI" id="CHEBI:29105"/>
    </ligand>
</feature>
<evidence type="ECO:0000256" key="5">
    <source>
        <dbReference type="ARBA" id="ARBA00022785"/>
    </source>
</evidence>
<dbReference type="PATRIC" id="fig|132476.4.peg.3513"/>
<feature type="binding site" evidence="16">
    <location>
        <position position="201"/>
    </location>
    <ligand>
        <name>Zn(2+)</name>
        <dbReference type="ChEBI" id="CHEBI:29105"/>
    </ligand>
</feature>
<dbReference type="NCBIfam" id="TIGR00364">
    <property type="entry name" value="7-cyano-7-deazaguanine synthase QueC"/>
    <property type="match status" value="1"/>
</dbReference>
<feature type="binding site" evidence="16">
    <location>
        <position position="207"/>
    </location>
    <ligand>
        <name>Zn(2+)</name>
        <dbReference type="ChEBI" id="CHEBI:29105"/>
    </ligand>
</feature>
<evidence type="ECO:0000256" key="15">
    <source>
        <dbReference type="ARBA" id="ARBA00080941"/>
    </source>
</evidence>
<evidence type="ECO:0000256" key="11">
    <source>
        <dbReference type="ARBA" id="ARBA00047890"/>
    </source>
</evidence>
<evidence type="ECO:0000256" key="13">
    <source>
        <dbReference type="ARBA" id="ARBA00076159"/>
    </source>
</evidence>
<accession>A0A0F4XJ49</accession>
<dbReference type="GO" id="GO:0005524">
    <property type="term" value="F:ATP binding"/>
    <property type="evidence" value="ECO:0007669"/>
    <property type="project" value="UniProtKB-UniRule"/>
</dbReference>
<evidence type="ECO:0000256" key="9">
    <source>
        <dbReference type="ARBA" id="ARBA00037993"/>
    </source>
</evidence>
<dbReference type="AlphaFoldDB" id="A0A0F4XJ49"/>
<keyword evidence="5 16" id="KW-0671">Queuosine biosynthesis</keyword>
<comment type="similarity">
    <text evidence="9 16">Belongs to the QueC family.</text>
</comment>
<comment type="caution">
    <text evidence="17">The sequence shown here is derived from an EMBL/GenBank/DDBJ whole genome shotgun (WGS) entry which is preliminary data.</text>
</comment>
<organism evidence="17 18">
    <name type="scientific">Pseudomonas kilonensis</name>
    <dbReference type="NCBI Taxonomy" id="132476"/>
    <lineage>
        <taxon>Bacteria</taxon>
        <taxon>Pseudomonadati</taxon>
        <taxon>Pseudomonadota</taxon>
        <taxon>Gammaproteobacteria</taxon>
        <taxon>Pseudomonadales</taxon>
        <taxon>Pseudomonadaceae</taxon>
        <taxon>Pseudomonas</taxon>
    </lineage>
</organism>
<dbReference type="PANTHER" id="PTHR42914">
    <property type="entry name" value="7-CYANO-7-DEAZAGUANINE SYNTHASE"/>
    <property type="match status" value="1"/>
</dbReference>
<comment type="catalytic activity">
    <reaction evidence="11 16">
        <text>7-carboxy-7-carbaguanine + NH4(+) + 2 ATP = 7-cyano-7-carbaguanine + 2 AMP + 2 diphosphate + 2 H(+)</text>
        <dbReference type="Rhea" id="RHEA:27982"/>
        <dbReference type="ChEBI" id="CHEBI:15378"/>
        <dbReference type="ChEBI" id="CHEBI:28938"/>
        <dbReference type="ChEBI" id="CHEBI:30616"/>
        <dbReference type="ChEBI" id="CHEBI:33019"/>
        <dbReference type="ChEBI" id="CHEBI:45075"/>
        <dbReference type="ChEBI" id="CHEBI:61036"/>
        <dbReference type="ChEBI" id="CHEBI:456215"/>
        <dbReference type="EC" id="6.3.4.20"/>
    </reaction>
</comment>
<evidence type="ECO:0000256" key="3">
    <source>
        <dbReference type="ARBA" id="ARBA00022723"/>
    </source>
</evidence>
<sequence>MNEATKKAVIVFSGGQDSTTCLIHALPKYDEIHCITFDYGQRHRAEIEVAKDLARRFGVAAHKVLDTTLLNELAVSSLTRDKIPVPSANSAKNGLPNTFVPGRNILFLTLASIYAYQVGAEAVITGVCETDFSGYPDCRDSFIKAMNTAIESGMDYKLRIETPLMWLNKAETWALADYHNQLELMMNRTLTCYNGIVGNGCGDCDACSLRAKGLNEFLENREKITDTFKNKLGL</sequence>
<comment type="pathway">
    <text evidence="1 16">Purine metabolism; 7-cyano-7-deazaguanine biosynthesis.</text>
</comment>
<dbReference type="OrthoDB" id="9789567at2"/>
<evidence type="ECO:0000313" key="18">
    <source>
        <dbReference type="Proteomes" id="UP000033662"/>
    </source>
</evidence>
<dbReference type="Gene3D" id="3.40.50.620">
    <property type="entry name" value="HUPs"/>
    <property type="match status" value="1"/>
</dbReference>
<dbReference type="GO" id="GO:0008270">
    <property type="term" value="F:zinc ion binding"/>
    <property type="evidence" value="ECO:0007669"/>
    <property type="project" value="UniProtKB-UniRule"/>
</dbReference>
<protein>
    <recommendedName>
        <fullName evidence="12 16">7-cyano-7-deazaguanine synthase</fullName>
        <ecNumber evidence="10 16">6.3.4.20</ecNumber>
    </recommendedName>
    <alternativeName>
        <fullName evidence="15 16">7-cyano-7-carbaguanine synthase</fullName>
    </alternativeName>
    <alternativeName>
        <fullName evidence="14 16">PreQ(0) synthase</fullName>
    </alternativeName>
    <alternativeName>
        <fullName evidence="13 16">Queuosine biosynthesis protein QueC</fullName>
    </alternativeName>
</protein>
<evidence type="ECO:0000256" key="14">
    <source>
        <dbReference type="ARBA" id="ARBA00080406"/>
    </source>
</evidence>
<dbReference type="InterPro" id="IPR018317">
    <property type="entry name" value="QueC"/>
</dbReference>
<evidence type="ECO:0000256" key="10">
    <source>
        <dbReference type="ARBA" id="ARBA00039149"/>
    </source>
</evidence>
<evidence type="ECO:0000256" key="6">
    <source>
        <dbReference type="ARBA" id="ARBA00022833"/>
    </source>
</evidence>